<dbReference type="InterPro" id="IPR018764">
    <property type="entry name" value="RskA_C"/>
</dbReference>
<keyword evidence="4" id="KW-1185">Reference proteome</keyword>
<dbReference type="InterPro" id="IPR051474">
    <property type="entry name" value="Anti-sigma-K/W_factor"/>
</dbReference>
<dbReference type="RefSeq" id="WP_237874221.1">
    <property type="nucleotide sequence ID" value="NZ_JAKLUA010000037.1"/>
</dbReference>
<accession>A0ABS9M221</accession>
<evidence type="ECO:0000256" key="1">
    <source>
        <dbReference type="SAM" id="MobiDB-lite"/>
    </source>
</evidence>
<evidence type="ECO:0000259" key="2">
    <source>
        <dbReference type="Pfam" id="PF10099"/>
    </source>
</evidence>
<organism evidence="3 4">
    <name type="scientific">Bradyrhizobium zhengyangense</name>
    <dbReference type="NCBI Taxonomy" id="2911009"/>
    <lineage>
        <taxon>Bacteria</taxon>
        <taxon>Pseudomonadati</taxon>
        <taxon>Pseudomonadota</taxon>
        <taxon>Alphaproteobacteria</taxon>
        <taxon>Hyphomicrobiales</taxon>
        <taxon>Nitrobacteraceae</taxon>
        <taxon>Bradyrhizobium</taxon>
    </lineage>
</organism>
<comment type="caution">
    <text evidence="3">The sequence shown here is derived from an EMBL/GenBank/DDBJ whole genome shotgun (WGS) entry which is preliminary data.</text>
</comment>
<proteinExistence type="predicted"/>
<evidence type="ECO:0000313" key="3">
    <source>
        <dbReference type="EMBL" id="MCG2673196.1"/>
    </source>
</evidence>
<dbReference type="PANTHER" id="PTHR37461:SF1">
    <property type="entry name" value="ANTI-SIGMA-K FACTOR RSKA"/>
    <property type="match status" value="1"/>
</dbReference>
<feature type="region of interest" description="Disordered" evidence="1">
    <location>
        <begin position="77"/>
        <end position="171"/>
    </location>
</feature>
<evidence type="ECO:0000313" key="4">
    <source>
        <dbReference type="Proteomes" id="UP001139012"/>
    </source>
</evidence>
<dbReference type="Pfam" id="PF10099">
    <property type="entry name" value="RskA_C"/>
    <property type="match status" value="1"/>
</dbReference>
<feature type="compositionally biased region" description="Low complexity" evidence="1">
    <location>
        <begin position="106"/>
        <end position="155"/>
    </location>
</feature>
<reference evidence="3" key="1">
    <citation type="submission" date="2022-01" db="EMBL/GenBank/DDBJ databases">
        <title>Genome sequnece data of strain Bradyrhizobium sp. nov.</title>
        <authorList>
            <person name="Zhang J."/>
        </authorList>
    </citation>
    <scope>NUCLEOTIDE SEQUENCE</scope>
    <source>
        <strain evidence="3">WYCCWR 12774</strain>
    </source>
</reference>
<dbReference type="PANTHER" id="PTHR37461">
    <property type="entry name" value="ANTI-SIGMA-K FACTOR RSKA"/>
    <property type="match status" value="1"/>
</dbReference>
<dbReference type="Proteomes" id="UP001139012">
    <property type="component" value="Unassembled WGS sequence"/>
</dbReference>
<gene>
    <name evidence="3" type="ORF">L6637_40605</name>
</gene>
<dbReference type="EMBL" id="JAKLUA010000037">
    <property type="protein sequence ID" value="MCG2673196.1"/>
    <property type="molecule type" value="Genomic_DNA"/>
</dbReference>
<feature type="domain" description="Anti-sigma K factor RskA C-terminal" evidence="2">
    <location>
        <begin position="220"/>
        <end position="369"/>
    </location>
</feature>
<name>A0ABS9M221_9BRAD</name>
<sequence>MAYSEDNIALAAEYALGTLDADERVQVATMMAVDQEFAAIVQAWQFRLGVLNQMVGTIEPRPIVWENIKREIAQTISTQDSYQDSERDSLEAPPVLVDAPPPPLPELSSSELSSPKSSTQESSTQESSTQESSTQEPSTQELSSPEQPSQQAPLPDVQPPAPPQSDSDVIPDIAPQFIPQTHAPDPRIVPLTQVPVADDTKVIYLESRVKRWRTIASAVGALAAALLVTLSLQILSPDALPGALRPAPRIQTVEVKTPPAPSSLPAQYVALLQGQSGGPAFILTIDGATKNFTVRKVGATPEPGKSFELWLISDKLPRPRSLGVIGAGDFTARPVLAGYDADVVNGATYAITVEQPGGSPSGQPTSAPVFSGKLIETVPPSQPQVPAKK</sequence>
<protein>
    <submittedName>
        <fullName evidence="3">Anti-sigma factor</fullName>
    </submittedName>
</protein>